<evidence type="ECO:0000256" key="10">
    <source>
        <dbReference type="ARBA" id="ARBA00023201"/>
    </source>
</evidence>
<evidence type="ECO:0000313" key="14">
    <source>
        <dbReference type="Proteomes" id="UP000887116"/>
    </source>
</evidence>
<accession>A0A8X6LU30</accession>
<evidence type="ECO:0000256" key="3">
    <source>
        <dbReference type="ARBA" id="ARBA00022448"/>
    </source>
</evidence>
<keyword evidence="10 12" id="KW-0739">Sodium transport</keyword>
<keyword evidence="4 12" id="KW-0894">Sodium channel</keyword>
<comment type="caution">
    <text evidence="13">The sequence shown here is derived from an EMBL/GenBank/DDBJ whole genome shotgun (WGS) entry which is preliminary data.</text>
</comment>
<proteinExistence type="inferred from homology"/>
<evidence type="ECO:0000256" key="2">
    <source>
        <dbReference type="ARBA" id="ARBA00007193"/>
    </source>
</evidence>
<evidence type="ECO:0000256" key="4">
    <source>
        <dbReference type="ARBA" id="ARBA00022461"/>
    </source>
</evidence>
<keyword evidence="14" id="KW-1185">Reference proteome</keyword>
<dbReference type="GO" id="GO:0016020">
    <property type="term" value="C:membrane"/>
    <property type="evidence" value="ECO:0007669"/>
    <property type="project" value="UniProtKB-SubCell"/>
</dbReference>
<dbReference type="EMBL" id="BMAO01028107">
    <property type="protein sequence ID" value="GFR22030.1"/>
    <property type="molecule type" value="Genomic_DNA"/>
</dbReference>
<gene>
    <name evidence="13" type="primary">AVEN_78734_1</name>
    <name evidence="13" type="ORF">TNCT_360811</name>
</gene>
<comment type="subcellular location">
    <subcellularLocation>
        <location evidence="1">Membrane</location>
        <topology evidence="1">Multi-pass membrane protein</topology>
    </subcellularLocation>
</comment>
<keyword evidence="7" id="KW-0915">Sodium</keyword>
<sequence length="144" mass="16480">MAEKEGNVLESKIYFKSVSIMDELKLFLVSRYMNISFEKSFDEDIKPVIRKPRFSSYCKSLCKESLITGFPVIASTSGLIRKTIKILVFVVSLCGFLYQTSEFLKLYRAYPTMVDIKVENPDVVPLPAITVCNKNRQVFILQST</sequence>
<evidence type="ECO:0000313" key="13">
    <source>
        <dbReference type="EMBL" id="GFR22030.1"/>
    </source>
</evidence>
<keyword evidence="3 12" id="KW-0813">Transport</keyword>
<dbReference type="OrthoDB" id="6432672at2759"/>
<evidence type="ECO:0000256" key="11">
    <source>
        <dbReference type="ARBA" id="ARBA00023303"/>
    </source>
</evidence>
<dbReference type="GO" id="GO:0005272">
    <property type="term" value="F:sodium channel activity"/>
    <property type="evidence" value="ECO:0007669"/>
    <property type="project" value="UniProtKB-KW"/>
</dbReference>
<dbReference type="AlphaFoldDB" id="A0A8X6LU30"/>
<evidence type="ECO:0000256" key="1">
    <source>
        <dbReference type="ARBA" id="ARBA00004141"/>
    </source>
</evidence>
<dbReference type="Pfam" id="PF00858">
    <property type="entry name" value="ASC"/>
    <property type="match status" value="1"/>
</dbReference>
<keyword evidence="5 12" id="KW-0812">Transmembrane</keyword>
<organism evidence="13 14">
    <name type="scientific">Trichonephila clavata</name>
    <name type="common">Joro spider</name>
    <name type="synonym">Nephila clavata</name>
    <dbReference type="NCBI Taxonomy" id="2740835"/>
    <lineage>
        <taxon>Eukaryota</taxon>
        <taxon>Metazoa</taxon>
        <taxon>Ecdysozoa</taxon>
        <taxon>Arthropoda</taxon>
        <taxon>Chelicerata</taxon>
        <taxon>Arachnida</taxon>
        <taxon>Araneae</taxon>
        <taxon>Araneomorphae</taxon>
        <taxon>Entelegynae</taxon>
        <taxon>Araneoidea</taxon>
        <taxon>Nephilidae</taxon>
        <taxon>Trichonephila</taxon>
    </lineage>
</organism>
<comment type="similarity">
    <text evidence="2 12">Belongs to the amiloride-sensitive sodium channel (TC 1.A.6) family.</text>
</comment>
<keyword evidence="9" id="KW-0472">Membrane</keyword>
<name>A0A8X6LU30_TRICU</name>
<evidence type="ECO:0000256" key="12">
    <source>
        <dbReference type="RuleBase" id="RU000679"/>
    </source>
</evidence>
<keyword evidence="11 12" id="KW-0407">Ion channel</keyword>
<protein>
    <submittedName>
        <fullName evidence="13">Uncharacterized protein</fullName>
    </submittedName>
</protein>
<evidence type="ECO:0000256" key="6">
    <source>
        <dbReference type="ARBA" id="ARBA00022989"/>
    </source>
</evidence>
<evidence type="ECO:0000256" key="5">
    <source>
        <dbReference type="ARBA" id="ARBA00022692"/>
    </source>
</evidence>
<evidence type="ECO:0000256" key="7">
    <source>
        <dbReference type="ARBA" id="ARBA00023053"/>
    </source>
</evidence>
<dbReference type="Proteomes" id="UP000887116">
    <property type="component" value="Unassembled WGS sequence"/>
</dbReference>
<keyword evidence="6" id="KW-1133">Transmembrane helix</keyword>
<evidence type="ECO:0000256" key="9">
    <source>
        <dbReference type="ARBA" id="ARBA00023136"/>
    </source>
</evidence>
<reference evidence="13" key="1">
    <citation type="submission" date="2020-07" db="EMBL/GenBank/DDBJ databases">
        <title>Multicomponent nature underlies the extraordinary mechanical properties of spider dragline silk.</title>
        <authorList>
            <person name="Kono N."/>
            <person name="Nakamura H."/>
            <person name="Mori M."/>
            <person name="Yoshida Y."/>
            <person name="Ohtoshi R."/>
            <person name="Malay A.D."/>
            <person name="Moran D.A.P."/>
            <person name="Tomita M."/>
            <person name="Numata K."/>
            <person name="Arakawa K."/>
        </authorList>
    </citation>
    <scope>NUCLEOTIDE SEQUENCE</scope>
</reference>
<dbReference type="InterPro" id="IPR001873">
    <property type="entry name" value="ENaC"/>
</dbReference>
<keyword evidence="8 12" id="KW-0406">Ion transport</keyword>
<evidence type="ECO:0000256" key="8">
    <source>
        <dbReference type="ARBA" id="ARBA00023065"/>
    </source>
</evidence>